<dbReference type="Pfam" id="PF07690">
    <property type="entry name" value="MFS_1"/>
    <property type="match status" value="1"/>
</dbReference>
<protein>
    <recommendedName>
        <fullName evidence="2">Major facilitator superfamily (MFS) profile domain-containing protein</fullName>
    </recommendedName>
</protein>
<accession>X0Y3U6</accession>
<dbReference type="EMBL" id="BARS01055176">
    <property type="protein sequence ID" value="GAG43373.1"/>
    <property type="molecule type" value="Genomic_DNA"/>
</dbReference>
<evidence type="ECO:0000259" key="2">
    <source>
        <dbReference type="PROSITE" id="PS50850"/>
    </source>
</evidence>
<dbReference type="AlphaFoldDB" id="X0Y3U6"/>
<feature type="transmembrane region" description="Helical" evidence="1">
    <location>
        <begin position="12"/>
        <end position="31"/>
    </location>
</feature>
<name>X0Y3U6_9ZZZZ</name>
<proteinExistence type="predicted"/>
<keyword evidence="1" id="KW-0472">Membrane</keyword>
<keyword evidence="1" id="KW-1133">Transmembrane helix</keyword>
<dbReference type="SUPFAM" id="SSF103473">
    <property type="entry name" value="MFS general substrate transporter"/>
    <property type="match status" value="1"/>
</dbReference>
<evidence type="ECO:0000256" key="1">
    <source>
        <dbReference type="SAM" id="Phobius"/>
    </source>
</evidence>
<feature type="transmembrane region" description="Helical" evidence="1">
    <location>
        <begin position="101"/>
        <end position="122"/>
    </location>
</feature>
<evidence type="ECO:0000313" key="3">
    <source>
        <dbReference type="EMBL" id="GAG43373.1"/>
    </source>
</evidence>
<sequence>IQVYGLSKAQAAQILSMMAIGMIVGSPLLSYLSTNIFRARKPVLVISSIILVGLTAVLAFFTAEMHRAVLYVLCLGLGFFSSAVVVIGFTTNKELFPVQMAGTATGLVNLFPFAGGAVFQPLLGYVLEQNTTVEGTFSVLAYQQAFMVLFVAGVLAFVASLFLKESMVTEK</sequence>
<dbReference type="GO" id="GO:0022857">
    <property type="term" value="F:transmembrane transporter activity"/>
    <property type="evidence" value="ECO:0007669"/>
    <property type="project" value="InterPro"/>
</dbReference>
<feature type="transmembrane region" description="Helical" evidence="1">
    <location>
        <begin position="68"/>
        <end position="89"/>
    </location>
</feature>
<dbReference type="InterPro" id="IPR011701">
    <property type="entry name" value="MFS"/>
</dbReference>
<reference evidence="3" key="1">
    <citation type="journal article" date="2014" name="Front. Microbiol.">
        <title>High frequency of phylogenetically diverse reductive dehalogenase-homologous genes in deep subseafloor sedimentary metagenomes.</title>
        <authorList>
            <person name="Kawai M."/>
            <person name="Futagami T."/>
            <person name="Toyoda A."/>
            <person name="Takaki Y."/>
            <person name="Nishi S."/>
            <person name="Hori S."/>
            <person name="Arai W."/>
            <person name="Tsubouchi T."/>
            <person name="Morono Y."/>
            <person name="Uchiyama I."/>
            <person name="Ito T."/>
            <person name="Fujiyama A."/>
            <person name="Inagaki F."/>
            <person name="Takami H."/>
        </authorList>
    </citation>
    <scope>NUCLEOTIDE SEQUENCE</scope>
    <source>
        <strain evidence="3">Expedition CK06-06</strain>
    </source>
</reference>
<feature type="domain" description="Major facilitator superfamily (MFS) profile" evidence="2">
    <location>
        <begin position="1"/>
        <end position="171"/>
    </location>
</feature>
<dbReference type="InterPro" id="IPR036259">
    <property type="entry name" value="MFS_trans_sf"/>
</dbReference>
<comment type="caution">
    <text evidence="3">The sequence shown here is derived from an EMBL/GenBank/DDBJ whole genome shotgun (WGS) entry which is preliminary data.</text>
</comment>
<dbReference type="Gene3D" id="1.20.1250.20">
    <property type="entry name" value="MFS general substrate transporter like domains"/>
    <property type="match status" value="1"/>
</dbReference>
<keyword evidence="1" id="KW-0812">Transmembrane</keyword>
<gene>
    <name evidence="3" type="ORF">S01H1_81530</name>
</gene>
<dbReference type="PROSITE" id="PS50850">
    <property type="entry name" value="MFS"/>
    <property type="match status" value="1"/>
</dbReference>
<organism evidence="3">
    <name type="scientific">marine sediment metagenome</name>
    <dbReference type="NCBI Taxonomy" id="412755"/>
    <lineage>
        <taxon>unclassified sequences</taxon>
        <taxon>metagenomes</taxon>
        <taxon>ecological metagenomes</taxon>
    </lineage>
</organism>
<feature type="non-terminal residue" evidence="3">
    <location>
        <position position="1"/>
    </location>
</feature>
<dbReference type="InterPro" id="IPR020846">
    <property type="entry name" value="MFS_dom"/>
</dbReference>
<feature type="transmembrane region" description="Helical" evidence="1">
    <location>
        <begin position="142"/>
        <end position="163"/>
    </location>
</feature>
<feature type="transmembrane region" description="Helical" evidence="1">
    <location>
        <begin position="43"/>
        <end position="62"/>
    </location>
</feature>